<evidence type="ECO:0000313" key="3">
    <source>
        <dbReference type="Proteomes" id="UP000605427"/>
    </source>
</evidence>
<protein>
    <recommendedName>
        <fullName evidence="4">DUF4179 domain-containing protein</fullName>
    </recommendedName>
</protein>
<feature type="transmembrane region" description="Helical" evidence="1">
    <location>
        <begin position="57"/>
        <end position="77"/>
    </location>
</feature>
<gene>
    <name evidence="2" type="ORF">GCM10007362_18490</name>
</gene>
<name>A0ABQ1ZTJ0_9BACL</name>
<dbReference type="Proteomes" id="UP000605427">
    <property type="component" value="Unassembled WGS sequence"/>
</dbReference>
<accession>A0ABQ1ZTJ0</accession>
<keyword evidence="1" id="KW-1133">Transmembrane helix</keyword>
<evidence type="ECO:0008006" key="4">
    <source>
        <dbReference type="Google" id="ProtNLM"/>
    </source>
</evidence>
<reference evidence="3" key="1">
    <citation type="journal article" date="2019" name="Int. J. Syst. Evol. Microbiol.">
        <title>The Global Catalogue of Microorganisms (GCM) 10K type strain sequencing project: providing services to taxonomists for standard genome sequencing and annotation.</title>
        <authorList>
            <consortium name="The Broad Institute Genomics Platform"/>
            <consortium name="The Broad Institute Genome Sequencing Center for Infectious Disease"/>
            <person name="Wu L."/>
            <person name="Ma J."/>
        </authorList>
    </citation>
    <scope>NUCLEOTIDE SEQUENCE [LARGE SCALE GENOMIC DNA]</scope>
    <source>
        <strain evidence="3">CCM 8702</strain>
    </source>
</reference>
<keyword evidence="3" id="KW-1185">Reference proteome</keyword>
<keyword evidence="1" id="KW-0472">Membrane</keyword>
<sequence>MSRITDPAAEQELRELEDDNPDYAGMRRRILLEVDKRRSGWKAESVSAEKRSLRRGWTMSAGAGVLACVAVAGVLFWQTDTATEPASTVTSNLNETSKAYTAPAGQALEASATVDGIKLTINNLIQGHFQGRSTTEKPSDRLVLQMSLSGLNVPNAEYAGFASTRLTDLDSGATQEWKGASFDLRQGMQNVSDAQVFDGDWAEEGQARRFRFETSDLYTVRRHDISLEGVVKDQTEYPIPSLQGASVLLTDSKWDEEQGLLTLNYKLQGTEAYSLSSLPESLFSETQTQLLLNTGTRTIAPTSGTRGDDAFSMNYELYDMSAEERQALTLTYSYAETVEKIEGSWQMDFTLDGTQAQERVVQITPENASEIEQKIGWKLGQADVSAYGVYLPIERERKDRKLHDGLVLYYEKSVLVAEGFESWQGEHAEHPSLLSSGQAAQGQEALSFRFMSEAVRNLTTGPLAIRLQNALVVREAPTGSGTVLAAPTQQEQRIDAELPDGSILHYRYSREGDVLKVITETENSLHLLEAPIVNANGDTYRADGKSSYAHYRPNGDYRVDVYPNVPQGVDPELVLGLYSQIDPSLDTEIVLRK</sequence>
<dbReference type="RefSeq" id="WP_172242578.1">
    <property type="nucleotide sequence ID" value="NZ_BMDD01000002.1"/>
</dbReference>
<evidence type="ECO:0000256" key="1">
    <source>
        <dbReference type="SAM" id="Phobius"/>
    </source>
</evidence>
<organism evidence="2 3">
    <name type="scientific">Saccharibacillus endophyticus</name>
    <dbReference type="NCBI Taxonomy" id="2060666"/>
    <lineage>
        <taxon>Bacteria</taxon>
        <taxon>Bacillati</taxon>
        <taxon>Bacillota</taxon>
        <taxon>Bacilli</taxon>
        <taxon>Bacillales</taxon>
        <taxon>Paenibacillaceae</taxon>
        <taxon>Saccharibacillus</taxon>
    </lineage>
</organism>
<proteinExistence type="predicted"/>
<evidence type="ECO:0000313" key="2">
    <source>
        <dbReference type="EMBL" id="GGH76361.1"/>
    </source>
</evidence>
<comment type="caution">
    <text evidence="2">The sequence shown here is derived from an EMBL/GenBank/DDBJ whole genome shotgun (WGS) entry which is preliminary data.</text>
</comment>
<keyword evidence="1" id="KW-0812">Transmembrane</keyword>
<dbReference type="EMBL" id="BMDD01000002">
    <property type="protein sequence ID" value="GGH76361.1"/>
    <property type="molecule type" value="Genomic_DNA"/>
</dbReference>